<organism evidence="2 3">
    <name type="scientific">Kordiimonas lacus</name>
    <dbReference type="NCBI Taxonomy" id="637679"/>
    <lineage>
        <taxon>Bacteria</taxon>
        <taxon>Pseudomonadati</taxon>
        <taxon>Pseudomonadota</taxon>
        <taxon>Alphaproteobacteria</taxon>
        <taxon>Kordiimonadales</taxon>
        <taxon>Kordiimonadaceae</taxon>
        <taxon>Kordiimonas</taxon>
    </lineage>
</organism>
<dbReference type="Proteomes" id="UP000183685">
    <property type="component" value="Unassembled WGS sequence"/>
</dbReference>
<evidence type="ECO:0000313" key="3">
    <source>
        <dbReference type="Proteomes" id="UP000183685"/>
    </source>
</evidence>
<sequence length="71" mass="7327">MGIHAQLEQKKMDIQGTANTSAAAIAGQGRSGALESAATERKSAEDSEIERKEVEPSDTGAGVGEKVDIQA</sequence>
<feature type="compositionally biased region" description="Basic and acidic residues" evidence="1">
    <location>
        <begin position="38"/>
        <end position="55"/>
    </location>
</feature>
<accession>A0A1G6WP80</accession>
<evidence type="ECO:0000256" key="1">
    <source>
        <dbReference type="SAM" id="MobiDB-lite"/>
    </source>
</evidence>
<feature type="region of interest" description="Disordered" evidence="1">
    <location>
        <begin position="25"/>
        <end position="71"/>
    </location>
</feature>
<reference evidence="2 3" key="1">
    <citation type="submission" date="2016-10" db="EMBL/GenBank/DDBJ databases">
        <authorList>
            <person name="de Groot N.N."/>
        </authorList>
    </citation>
    <scope>NUCLEOTIDE SEQUENCE [LARGE SCALE GENOMIC DNA]</scope>
    <source>
        <strain evidence="2 3">CGMCC 1.9109</strain>
    </source>
</reference>
<dbReference type="OrthoDB" id="9928597at2"/>
<dbReference type="EMBL" id="FNAK01000002">
    <property type="protein sequence ID" value="SDD67599.1"/>
    <property type="molecule type" value="Genomic_DNA"/>
</dbReference>
<dbReference type="AlphaFoldDB" id="A0A1G6WP80"/>
<keyword evidence="3" id="KW-1185">Reference proteome</keyword>
<dbReference type="RefSeq" id="WP_068306345.1">
    <property type="nucleotide sequence ID" value="NZ_DAIOMO010000001.1"/>
</dbReference>
<evidence type="ECO:0000313" key="2">
    <source>
        <dbReference type="EMBL" id="SDD67599.1"/>
    </source>
</evidence>
<proteinExistence type="predicted"/>
<protein>
    <submittedName>
        <fullName evidence="2">Uncharacterized protein</fullName>
    </submittedName>
</protein>
<gene>
    <name evidence="2" type="ORF">SAMN04488071_1177</name>
</gene>
<name>A0A1G6WP80_9PROT</name>